<evidence type="ECO:0000256" key="3">
    <source>
        <dbReference type="ARBA" id="ARBA00022989"/>
    </source>
</evidence>
<evidence type="ECO:0000313" key="10">
    <source>
        <dbReference type="Proteomes" id="UP000663193"/>
    </source>
</evidence>
<feature type="transmembrane region" description="Helical" evidence="7">
    <location>
        <begin position="274"/>
        <end position="295"/>
    </location>
</feature>
<accession>A0A7U2HZ09</accession>
<dbReference type="GO" id="GO:0016020">
    <property type="term" value="C:membrane"/>
    <property type="evidence" value="ECO:0007669"/>
    <property type="project" value="UniProtKB-SubCell"/>
</dbReference>
<name>A0A7U2HZ09_PHANO</name>
<sequence length="388" mass="44194">MAAGQEFIPFMLEMFKNPPDRNAPLPLGNRPSTVYGVTMPFHVLSLLAVIFRLHIRFRVVREPGLDDLWIVVAAIMKLVGLAAFFGGLDEGIGKHIIFHLDILQKTMIWFYIANSAYVTAAVCVKLSLLSQYLRIFRDGYRRRISLVLMILVSVWGAVFIFMAWFPCFPVSGYWDKSMSPPAKCYGFGYRTLPEAKNTLFAFSGSNMIFDVAVFLVPLTEYFRPGLKRKQILAMTGLFAFGSIVLLFAILRLWSGLKYNNTLVMYDFTWWISEVLIFSCLEIDFAIMCASMPIFWPSVKAAWTRIYVTQEVTVVHDRRSHFIDPRTVQMELSQRKSHESTCSLTKTTMQEASDEGPFYTSFDPETGRGPGSGIAQVEVQPSEQPVRWL</sequence>
<dbReference type="OrthoDB" id="61113at2759"/>
<feature type="transmembrane region" description="Helical" evidence="7">
    <location>
        <begin position="108"/>
        <end position="132"/>
    </location>
</feature>
<dbReference type="EMBL" id="CP069029">
    <property type="protein sequence ID" value="QRC97140.1"/>
    <property type="molecule type" value="Genomic_DNA"/>
</dbReference>
<evidence type="ECO:0000313" key="9">
    <source>
        <dbReference type="EMBL" id="QRC97140.1"/>
    </source>
</evidence>
<dbReference type="AlphaFoldDB" id="A0A7U2HZ09"/>
<reference evidence="10" key="1">
    <citation type="journal article" date="2021" name="BMC Genomics">
        <title>Chromosome-level genome assembly and manually-curated proteome of model necrotroph Parastagonospora nodorum Sn15 reveals a genome-wide trove of candidate effector homologs, and redundancy of virulence-related functions within an accessory chromosome.</title>
        <authorList>
            <person name="Bertazzoni S."/>
            <person name="Jones D.A.B."/>
            <person name="Phan H.T."/>
            <person name="Tan K.-C."/>
            <person name="Hane J.K."/>
        </authorList>
    </citation>
    <scope>NUCLEOTIDE SEQUENCE [LARGE SCALE GENOMIC DNA]</scope>
    <source>
        <strain evidence="10">SN15 / ATCC MYA-4574 / FGSC 10173)</strain>
    </source>
</reference>
<feature type="transmembrane region" description="Helical" evidence="7">
    <location>
        <begin position="34"/>
        <end position="55"/>
    </location>
</feature>
<evidence type="ECO:0000256" key="2">
    <source>
        <dbReference type="ARBA" id="ARBA00022692"/>
    </source>
</evidence>
<comment type="similarity">
    <text evidence="5">Belongs to the SAT4 family.</text>
</comment>
<evidence type="ECO:0000256" key="4">
    <source>
        <dbReference type="ARBA" id="ARBA00023136"/>
    </source>
</evidence>
<dbReference type="KEGG" id="pno:SNOG_13984"/>
<evidence type="ECO:0000256" key="5">
    <source>
        <dbReference type="ARBA" id="ARBA00038359"/>
    </source>
</evidence>
<dbReference type="VEuPathDB" id="FungiDB:JI435_139840"/>
<dbReference type="PANTHER" id="PTHR33048:SF47">
    <property type="entry name" value="INTEGRAL MEMBRANE PROTEIN-RELATED"/>
    <property type="match status" value="1"/>
</dbReference>
<keyword evidence="10" id="KW-1185">Reference proteome</keyword>
<evidence type="ECO:0000256" key="6">
    <source>
        <dbReference type="SAM" id="MobiDB-lite"/>
    </source>
</evidence>
<dbReference type="Pfam" id="PF20684">
    <property type="entry name" value="Fung_rhodopsin"/>
    <property type="match status" value="1"/>
</dbReference>
<dbReference type="Proteomes" id="UP000663193">
    <property type="component" value="Chromosome 7"/>
</dbReference>
<comment type="subcellular location">
    <subcellularLocation>
        <location evidence="1">Membrane</location>
        <topology evidence="1">Multi-pass membrane protein</topology>
    </subcellularLocation>
</comment>
<feature type="transmembrane region" description="Helical" evidence="7">
    <location>
        <begin position="67"/>
        <end position="88"/>
    </location>
</feature>
<evidence type="ECO:0000259" key="8">
    <source>
        <dbReference type="Pfam" id="PF20684"/>
    </source>
</evidence>
<keyword evidence="4 7" id="KW-0472">Membrane</keyword>
<feature type="transmembrane region" description="Helical" evidence="7">
    <location>
        <begin position="144"/>
        <end position="165"/>
    </location>
</feature>
<proteinExistence type="inferred from homology"/>
<protein>
    <recommendedName>
        <fullName evidence="8">Rhodopsin domain-containing protein</fullName>
    </recommendedName>
</protein>
<dbReference type="InterPro" id="IPR052337">
    <property type="entry name" value="SAT4-like"/>
</dbReference>
<dbReference type="OMA" id="MPIFWPT"/>
<dbReference type="InterPro" id="IPR049326">
    <property type="entry name" value="Rhodopsin_dom_fungi"/>
</dbReference>
<feature type="transmembrane region" description="Helical" evidence="7">
    <location>
        <begin position="199"/>
        <end position="219"/>
    </location>
</feature>
<feature type="transmembrane region" description="Helical" evidence="7">
    <location>
        <begin position="231"/>
        <end position="254"/>
    </location>
</feature>
<feature type="domain" description="Rhodopsin" evidence="8">
    <location>
        <begin position="52"/>
        <end position="298"/>
    </location>
</feature>
<organism evidence="9 10">
    <name type="scientific">Phaeosphaeria nodorum (strain SN15 / ATCC MYA-4574 / FGSC 10173)</name>
    <name type="common">Glume blotch fungus</name>
    <name type="synonym">Parastagonospora nodorum</name>
    <dbReference type="NCBI Taxonomy" id="321614"/>
    <lineage>
        <taxon>Eukaryota</taxon>
        <taxon>Fungi</taxon>
        <taxon>Dikarya</taxon>
        <taxon>Ascomycota</taxon>
        <taxon>Pezizomycotina</taxon>
        <taxon>Dothideomycetes</taxon>
        <taxon>Pleosporomycetidae</taxon>
        <taxon>Pleosporales</taxon>
        <taxon>Pleosporineae</taxon>
        <taxon>Phaeosphaeriaceae</taxon>
        <taxon>Parastagonospora</taxon>
    </lineage>
</organism>
<gene>
    <name evidence="9" type="ORF">JI435_139840</name>
</gene>
<keyword evidence="2 7" id="KW-0812">Transmembrane</keyword>
<feature type="region of interest" description="Disordered" evidence="6">
    <location>
        <begin position="369"/>
        <end position="388"/>
    </location>
</feature>
<dbReference type="RefSeq" id="XP_001804184.1">
    <property type="nucleotide sequence ID" value="XM_001804132.1"/>
</dbReference>
<evidence type="ECO:0000256" key="7">
    <source>
        <dbReference type="SAM" id="Phobius"/>
    </source>
</evidence>
<dbReference type="PANTHER" id="PTHR33048">
    <property type="entry name" value="PTH11-LIKE INTEGRAL MEMBRANE PROTEIN (AFU_ORTHOLOGUE AFUA_5G11245)"/>
    <property type="match status" value="1"/>
</dbReference>
<keyword evidence="3 7" id="KW-1133">Transmembrane helix</keyword>
<evidence type="ECO:0000256" key="1">
    <source>
        <dbReference type="ARBA" id="ARBA00004141"/>
    </source>
</evidence>